<keyword evidence="1" id="KW-0732">Signal</keyword>
<protein>
    <recommendedName>
        <fullName evidence="2">SLH domain-containing protein</fullName>
    </recommendedName>
</protein>
<evidence type="ECO:0000256" key="1">
    <source>
        <dbReference type="SAM" id="SignalP"/>
    </source>
</evidence>
<feature type="domain" description="SLH" evidence="2">
    <location>
        <begin position="658"/>
        <end position="715"/>
    </location>
</feature>
<dbReference type="Gene3D" id="1.50.10.20">
    <property type="match status" value="1"/>
</dbReference>
<evidence type="ECO:0000313" key="3">
    <source>
        <dbReference type="EMBL" id="AWV35099.1"/>
    </source>
</evidence>
<dbReference type="Pfam" id="PF00395">
    <property type="entry name" value="SLH"/>
    <property type="match status" value="2"/>
</dbReference>
<proteinExistence type="predicted"/>
<evidence type="ECO:0000259" key="2">
    <source>
        <dbReference type="PROSITE" id="PS51272"/>
    </source>
</evidence>
<gene>
    <name evidence="3" type="ORF">CD191_22055</name>
</gene>
<dbReference type="EMBL" id="CP021965">
    <property type="protein sequence ID" value="AWV35099.1"/>
    <property type="molecule type" value="Genomic_DNA"/>
</dbReference>
<dbReference type="PROSITE" id="PS51272">
    <property type="entry name" value="SLH"/>
    <property type="match status" value="3"/>
</dbReference>
<dbReference type="CDD" id="cd00688">
    <property type="entry name" value="ISOPREN_C2_like"/>
    <property type="match status" value="1"/>
</dbReference>
<reference evidence="3 4" key="1">
    <citation type="submission" date="2017-06" db="EMBL/GenBank/DDBJ databases">
        <title>Complete genome sequence of Paenibacillus odorifer CBA7130.</title>
        <authorList>
            <person name="Nam Y.-D."/>
            <person name="Kang J."/>
            <person name="Chung W.-H."/>
        </authorList>
    </citation>
    <scope>NUCLEOTIDE SEQUENCE [LARGE SCALE GENOMIC DNA]</scope>
    <source>
        <strain evidence="3 4">CBA7130</strain>
    </source>
</reference>
<feature type="domain" description="SLH" evidence="2">
    <location>
        <begin position="593"/>
        <end position="655"/>
    </location>
</feature>
<dbReference type="AlphaFoldDB" id="A0AAD0P4A8"/>
<feature type="domain" description="SLH" evidence="2">
    <location>
        <begin position="530"/>
        <end position="592"/>
    </location>
</feature>
<accession>A0AAD0P4A8</accession>
<name>A0AAD0P4A8_9BACL</name>
<dbReference type="InterPro" id="IPR008930">
    <property type="entry name" value="Terpenoid_cyclase/PrenylTrfase"/>
</dbReference>
<dbReference type="Proteomes" id="UP000249163">
    <property type="component" value="Chromosome"/>
</dbReference>
<feature type="chain" id="PRO_5042023753" description="SLH domain-containing protein" evidence="1">
    <location>
        <begin position="34"/>
        <end position="715"/>
    </location>
</feature>
<feature type="signal peptide" evidence="1">
    <location>
        <begin position="1"/>
        <end position="33"/>
    </location>
</feature>
<sequence length="715" mass="76008">MNMRATPINRTIRKVTLTALCILLVMLSGRVMAEPSPAQKTTAVFTAEMQSALEGAQNVLLTIQPFPDEAAVGFFKNGRSLPKGYLEQTADKILEQRGKFTKVAELTRTALAYSAAGGNINNIAGIDLYPFLMNHTGIDSEGAAAVAAAYITSKNSISNSLERTNRYPDLLFYQLLDMQLADGSWPLAGQKQGDLVATVWVLTALASEVSSEQTAQPIEKALQWLKSKQQLDGGFDGKTATTAQVIVALSSQGVDAADFTKEGGASLLDHLLARKLPGGGFAQTAGGGNDSPATVQAYLALTSYKLLSKQAGMLYSGLHHAGLDRATIQVEGPGGTLAGGHIVGGDAVKAAAAFLQAKGLAYKLNADAAKPAFTAIEGIQNGRYNGRGEWKIAVFSGGSAWMYPENSPYRLTIGNGDQLLVYYADDTELLDRMEVKWKDKNGQEMGGYASANMPFSLHITKSNGQLGGLPAFGATVTLQGKSVVADSTGKVSFAGMKPGVYPVQVTKYRKAAAPALSKRTFALHVSSPELASFTDANKVAAWARLDIATALSSGYIQGVSASGNVLAPKQKLTRAEFLTLLLRLLHEFPDAKATSSFKDVPADKWYSGTIAKAEELGIISSSAGKFEPDRGITREEAAVMVTKAARLSTYGSPDRVKFADTSSLSEASRQAIQAVNEHEVMTGSGGRFDPKQILVREQAAAILVRLQKLIPEAFY</sequence>
<dbReference type="InterPro" id="IPR001119">
    <property type="entry name" value="SLH_dom"/>
</dbReference>
<dbReference type="SUPFAM" id="SSF48239">
    <property type="entry name" value="Terpenoid cyclases/Protein prenyltransferases"/>
    <property type="match status" value="1"/>
</dbReference>
<organism evidence="3 4">
    <name type="scientific">Paenibacillus odorifer</name>
    <dbReference type="NCBI Taxonomy" id="189426"/>
    <lineage>
        <taxon>Bacteria</taxon>
        <taxon>Bacillati</taxon>
        <taxon>Bacillota</taxon>
        <taxon>Bacilli</taxon>
        <taxon>Bacillales</taxon>
        <taxon>Paenibacillaceae</taxon>
        <taxon>Paenibacillus</taxon>
    </lineage>
</organism>
<evidence type="ECO:0000313" key="4">
    <source>
        <dbReference type="Proteomes" id="UP000249163"/>
    </source>
</evidence>